<dbReference type="InterPro" id="IPR025737">
    <property type="entry name" value="FApF"/>
</dbReference>
<evidence type="ECO:0000313" key="1">
    <source>
        <dbReference type="EMBL" id="MCX2980247.1"/>
    </source>
</evidence>
<gene>
    <name evidence="1" type="ORF">EYC98_05115</name>
</gene>
<evidence type="ECO:0000313" key="2">
    <source>
        <dbReference type="Proteomes" id="UP001143362"/>
    </source>
</evidence>
<sequence length="302" mass="33064">MSNQLFTAVVIIGLAWTSASFSQDLEPRNYLNLPIDQSFVLVATAYSEGEMNAAPSVPLDDAQVEIVSTVAGFARTFELAGQLAKFDASVGVQCFDGDGFVDGVFAEASRCGSLDPKVRVAWNFYGAPATTLEQYTLNDLRGTVVGTSFQVGIPLGSYNGDKLINSGANRWFFKPEIGASHTWNTWSVDAAFSVTVFTDNDDFIVDRELTQDNIYALQAHLIHLFPKGVWLAIDANYFWGGKTKKDGIGSADLLKNSRFGATLVWPVSPRHLIKFLAHSSLATTVGNDFNTYGIAWQYRWGD</sequence>
<dbReference type="Pfam" id="PF13557">
    <property type="entry name" value="Phenol_MetA_deg"/>
    <property type="match status" value="1"/>
</dbReference>
<organism evidence="1 2">
    <name type="scientific">Candidatus Litorirhabdus singularis</name>
    <dbReference type="NCBI Taxonomy" id="2518993"/>
    <lineage>
        <taxon>Bacteria</taxon>
        <taxon>Pseudomonadati</taxon>
        <taxon>Pseudomonadota</taxon>
        <taxon>Gammaproteobacteria</taxon>
        <taxon>Cellvibrionales</taxon>
        <taxon>Halieaceae</taxon>
        <taxon>Candidatus Litorirhabdus</taxon>
    </lineage>
</organism>
<comment type="caution">
    <text evidence="1">The sequence shown here is derived from an EMBL/GenBank/DDBJ whole genome shotgun (WGS) entry which is preliminary data.</text>
</comment>
<keyword evidence="2" id="KW-1185">Reference proteome</keyword>
<accession>A0ABT3TD72</accession>
<protein>
    <submittedName>
        <fullName evidence="1">Transporter</fullName>
    </submittedName>
</protein>
<dbReference type="EMBL" id="SHNN01000001">
    <property type="protein sequence ID" value="MCX2980247.1"/>
    <property type="molecule type" value="Genomic_DNA"/>
</dbReference>
<proteinExistence type="predicted"/>
<dbReference type="Proteomes" id="UP001143362">
    <property type="component" value="Unassembled WGS sequence"/>
</dbReference>
<name>A0ABT3TD72_9GAMM</name>
<dbReference type="RefSeq" id="WP_279244226.1">
    <property type="nucleotide sequence ID" value="NZ_SHNN01000001.1"/>
</dbReference>
<reference evidence="1" key="1">
    <citation type="submission" date="2019-02" db="EMBL/GenBank/DDBJ databases">
        <authorList>
            <person name="Li S.-H."/>
        </authorList>
    </citation>
    <scope>NUCLEOTIDE SEQUENCE</scope>
    <source>
        <strain evidence="1">IMCC14734</strain>
    </source>
</reference>